<evidence type="ECO:0008006" key="3">
    <source>
        <dbReference type="Google" id="ProtNLM"/>
    </source>
</evidence>
<protein>
    <recommendedName>
        <fullName evidence="3">SCP2 domain-containing protein</fullName>
    </recommendedName>
</protein>
<evidence type="ECO:0000313" key="1">
    <source>
        <dbReference type="EMBL" id="GHC11756.1"/>
    </source>
</evidence>
<gene>
    <name evidence="1" type="ORF">GCM10007047_31360</name>
</gene>
<dbReference type="SUPFAM" id="SSF55718">
    <property type="entry name" value="SCP-like"/>
    <property type="match status" value="1"/>
</dbReference>
<evidence type="ECO:0000313" key="2">
    <source>
        <dbReference type="Proteomes" id="UP000642829"/>
    </source>
</evidence>
<proteinExistence type="predicted"/>
<reference evidence="1" key="1">
    <citation type="journal article" date="2014" name="Int. J. Syst. Evol. Microbiol.">
        <title>Complete genome sequence of Corynebacterium casei LMG S-19264T (=DSM 44701T), isolated from a smear-ripened cheese.</title>
        <authorList>
            <consortium name="US DOE Joint Genome Institute (JGI-PGF)"/>
            <person name="Walter F."/>
            <person name="Albersmeier A."/>
            <person name="Kalinowski J."/>
            <person name="Ruckert C."/>
        </authorList>
    </citation>
    <scope>NUCLEOTIDE SEQUENCE</scope>
    <source>
        <strain evidence="1">KCTC 12870</strain>
    </source>
</reference>
<dbReference type="AlphaFoldDB" id="A0A8J3DEN2"/>
<reference evidence="1" key="2">
    <citation type="submission" date="2020-09" db="EMBL/GenBank/DDBJ databases">
        <authorList>
            <person name="Sun Q."/>
            <person name="Kim S."/>
        </authorList>
    </citation>
    <scope>NUCLEOTIDE SEQUENCE</scope>
    <source>
        <strain evidence="1">KCTC 12870</strain>
    </source>
</reference>
<dbReference type="EMBL" id="BMXG01000026">
    <property type="protein sequence ID" value="GHC11756.1"/>
    <property type="molecule type" value="Genomic_DNA"/>
</dbReference>
<dbReference type="Proteomes" id="UP000642829">
    <property type="component" value="Unassembled WGS sequence"/>
</dbReference>
<dbReference type="InterPro" id="IPR036527">
    <property type="entry name" value="SCP2_sterol-bd_dom_sf"/>
</dbReference>
<name>A0A8J3DEN2_9BACT</name>
<comment type="caution">
    <text evidence="1">The sequence shown here is derived from an EMBL/GenBank/DDBJ whole genome shotgun (WGS) entry which is preliminary data.</text>
</comment>
<dbReference type="RefSeq" id="WP_189516978.1">
    <property type="nucleotide sequence ID" value="NZ_BMXG01000026.1"/>
</dbReference>
<keyword evidence="2" id="KW-1185">Reference proteome</keyword>
<accession>A0A8J3DEN2</accession>
<dbReference type="Gene3D" id="3.30.1050.10">
    <property type="entry name" value="SCP2 sterol-binding domain"/>
    <property type="match status" value="1"/>
</dbReference>
<sequence>MKSTALQHIQTRLFLHAVLPTLDAVIKASPKAQALLKDNHFSVCFKTRSGLSASYFFTTGGCEYIPGGSTSAGIELLFLTDGQAAATFLEQKTFPPLPTKGFSALGKMKTFVALTLEMQAWLKPDAAKLAGEQFRQIFVPMTLGLALRAVAQLCRSERRFREQLAAGPQGLAAFQLGKDGEPVWLRLVTNELTCGQGEPADTPDVRVIFHDSVLAAEALQDKADALTAVGNGAIEVLGLVPLADHLNAMMERVQGYIDPPAKQ</sequence>
<organism evidence="1 2">
    <name type="scientific">Cerasicoccus arenae</name>
    <dbReference type="NCBI Taxonomy" id="424488"/>
    <lineage>
        <taxon>Bacteria</taxon>
        <taxon>Pseudomonadati</taxon>
        <taxon>Verrucomicrobiota</taxon>
        <taxon>Opitutia</taxon>
        <taxon>Puniceicoccales</taxon>
        <taxon>Cerasicoccaceae</taxon>
        <taxon>Cerasicoccus</taxon>
    </lineage>
</organism>